<evidence type="ECO:0000313" key="3">
    <source>
        <dbReference type="Proteomes" id="UP000652681"/>
    </source>
</evidence>
<proteinExistence type="predicted"/>
<evidence type="ECO:0000313" key="2">
    <source>
        <dbReference type="EMBL" id="MBC9812029.1"/>
    </source>
</evidence>
<feature type="signal peptide" evidence="1">
    <location>
        <begin position="1"/>
        <end position="19"/>
    </location>
</feature>
<organism evidence="2 3">
    <name type="scientific">Taishania pollutisoli</name>
    <dbReference type="NCBI Taxonomy" id="2766479"/>
    <lineage>
        <taxon>Bacteria</taxon>
        <taxon>Pseudomonadati</taxon>
        <taxon>Bacteroidota</taxon>
        <taxon>Flavobacteriia</taxon>
        <taxon>Flavobacteriales</taxon>
        <taxon>Crocinitomicaceae</taxon>
        <taxon>Taishania</taxon>
    </lineage>
</organism>
<keyword evidence="1" id="KW-0732">Signal</keyword>
<dbReference type="EMBL" id="JACVEL010000003">
    <property type="protein sequence ID" value="MBC9812029.1"/>
    <property type="molecule type" value="Genomic_DNA"/>
</dbReference>
<feature type="chain" id="PRO_5035267555" evidence="1">
    <location>
        <begin position="20"/>
        <end position="435"/>
    </location>
</feature>
<reference evidence="2" key="1">
    <citation type="submission" date="2020-09" db="EMBL/GenBank/DDBJ databases">
        <title>Taishania pollutisoli gen. nov., sp. nov., Isolated from Tetrabromobisphenol A-Contaminated Soil.</title>
        <authorList>
            <person name="Chen Q."/>
        </authorList>
    </citation>
    <scope>NUCLEOTIDE SEQUENCE</scope>
    <source>
        <strain evidence="2">CZZ-1</strain>
    </source>
</reference>
<name>A0A8J6PI56_9FLAO</name>
<dbReference type="NCBIfam" id="TIGR04131">
    <property type="entry name" value="Bac_Flav_CTERM"/>
    <property type="match status" value="1"/>
</dbReference>
<protein>
    <submittedName>
        <fullName evidence="2">Gliding motility-associated C-terminal domain-containing protein</fullName>
    </submittedName>
</protein>
<dbReference type="Proteomes" id="UP000652681">
    <property type="component" value="Unassembled WGS sequence"/>
</dbReference>
<evidence type="ECO:0000256" key="1">
    <source>
        <dbReference type="SAM" id="SignalP"/>
    </source>
</evidence>
<accession>A0A8J6PI56</accession>
<dbReference type="Pfam" id="PF13585">
    <property type="entry name" value="CHU_C"/>
    <property type="match status" value="1"/>
</dbReference>
<dbReference type="AlphaFoldDB" id="A0A8J6PI56"/>
<comment type="caution">
    <text evidence="2">The sequence shown here is derived from an EMBL/GenBank/DDBJ whole genome shotgun (WGS) entry which is preliminary data.</text>
</comment>
<dbReference type="RefSeq" id="WP_216713764.1">
    <property type="nucleotide sequence ID" value="NZ_JACVEL010000003.1"/>
</dbReference>
<keyword evidence="3" id="KW-1185">Reference proteome</keyword>
<sequence length="435" mass="47910">MKKQLLTLICSIPSVFIHAQTIYSNGGTLHVSTGGVLYCNGGITLSNATQLTNQGTLTATKNSTFAQPGNFEINSNSIVSGNGIYRVEQDWINDATFNGNAGEVILFGNTEQLITSTTGTMTTFNNLTLSGNGTNTNRRKTLVNVNATTGTTGVLNLNDRELHTGIHLFMVDNTAPTAISNATTFNNEGFVSSSTNGFLIRKTNQQTDYLFPVGSSDGTRRYRPVMMNPNTAAEQVYEVRFNNFSTDNENYFLAQHESTIDVVNPLFFHSIDRVSGTSDPDIKLFFVPAADNDWTSFAHWYGSEQQWKDVTNTSENTSGNFKFIQKNSWGFPTSDFQYALINTTHPFSIPNVFTPNGDGVNDVFFITSSGLTDFNLFIANRWGELVFETNDPNQAWDGTVNGNKCSDGVYFYSLKAKQNTTDVVKHGHITINGNK</sequence>
<dbReference type="InterPro" id="IPR026341">
    <property type="entry name" value="T9SS_type_B"/>
</dbReference>
<gene>
    <name evidence="2" type="ORF">H9Y05_06005</name>
</gene>